<name>W2SJR6_NECAM</name>
<keyword evidence="1" id="KW-0812">Transmembrane</keyword>
<reference evidence="3" key="1">
    <citation type="journal article" date="2014" name="Nat. Genet.">
        <title>Genome of the human hookworm Necator americanus.</title>
        <authorList>
            <person name="Tang Y.T."/>
            <person name="Gao X."/>
            <person name="Rosa B.A."/>
            <person name="Abubucker S."/>
            <person name="Hallsworth-Pepin K."/>
            <person name="Martin J."/>
            <person name="Tyagi R."/>
            <person name="Heizer E."/>
            <person name="Zhang X."/>
            <person name="Bhonagiri-Palsikar V."/>
            <person name="Minx P."/>
            <person name="Warren W.C."/>
            <person name="Wang Q."/>
            <person name="Zhan B."/>
            <person name="Hotez P.J."/>
            <person name="Sternberg P.W."/>
            <person name="Dougall A."/>
            <person name="Gaze S.T."/>
            <person name="Mulvenna J."/>
            <person name="Sotillo J."/>
            <person name="Ranganathan S."/>
            <person name="Rabelo E.M."/>
            <person name="Wilson R.K."/>
            <person name="Felgner P.L."/>
            <person name="Bethony J."/>
            <person name="Hawdon J.M."/>
            <person name="Gasser R.B."/>
            <person name="Loukas A."/>
            <person name="Mitreva M."/>
        </authorList>
    </citation>
    <scope>NUCLEOTIDE SEQUENCE [LARGE SCALE GENOMIC DNA]</scope>
</reference>
<keyword evidence="3" id="KW-1185">Reference proteome</keyword>
<dbReference type="AlphaFoldDB" id="W2SJR6"/>
<evidence type="ECO:0000256" key="1">
    <source>
        <dbReference type="SAM" id="Phobius"/>
    </source>
</evidence>
<keyword evidence="1" id="KW-1133">Transmembrane helix</keyword>
<keyword evidence="1" id="KW-0472">Membrane</keyword>
<sequence length="91" mass="10511">MKTVKNPSFSEELFFETARGVAALLAAQVIIMGLLFYYRDSNAFHYQREIKSLLNLEASSHSPLAFESINQIDQFWEWTRKSLAPGESYFL</sequence>
<feature type="transmembrane region" description="Helical" evidence="1">
    <location>
        <begin position="20"/>
        <end position="38"/>
    </location>
</feature>
<dbReference type="Proteomes" id="UP000053676">
    <property type="component" value="Unassembled WGS sequence"/>
</dbReference>
<organism evidence="2 3">
    <name type="scientific">Necator americanus</name>
    <name type="common">Human hookworm</name>
    <dbReference type="NCBI Taxonomy" id="51031"/>
    <lineage>
        <taxon>Eukaryota</taxon>
        <taxon>Metazoa</taxon>
        <taxon>Ecdysozoa</taxon>
        <taxon>Nematoda</taxon>
        <taxon>Chromadorea</taxon>
        <taxon>Rhabditida</taxon>
        <taxon>Rhabditina</taxon>
        <taxon>Rhabditomorpha</taxon>
        <taxon>Strongyloidea</taxon>
        <taxon>Ancylostomatidae</taxon>
        <taxon>Bunostominae</taxon>
        <taxon>Necator</taxon>
    </lineage>
</organism>
<dbReference type="KEGG" id="nai:NECAME_05070"/>
<dbReference type="EMBL" id="KI669035">
    <property type="protein sequence ID" value="ETN69884.1"/>
    <property type="molecule type" value="Genomic_DNA"/>
</dbReference>
<proteinExistence type="predicted"/>
<evidence type="ECO:0000313" key="2">
    <source>
        <dbReference type="EMBL" id="ETN69884.1"/>
    </source>
</evidence>
<protein>
    <submittedName>
        <fullName evidence="2">Uncharacterized protein</fullName>
    </submittedName>
</protein>
<gene>
    <name evidence="2" type="ORF">NECAME_05070</name>
</gene>
<accession>W2SJR6</accession>
<evidence type="ECO:0000313" key="3">
    <source>
        <dbReference type="Proteomes" id="UP000053676"/>
    </source>
</evidence>